<evidence type="ECO:0000256" key="10">
    <source>
        <dbReference type="ARBA" id="ARBA00023014"/>
    </source>
</evidence>
<keyword evidence="9" id="KW-0408">Iron</keyword>
<gene>
    <name evidence="13" type="primary">tmung_3</name>
    <name evidence="13" type="ORF">SDC9_131588</name>
</gene>
<dbReference type="AlphaFoldDB" id="A0A645D5M5"/>
<sequence>MQKVERLKELNELIFLETSICYPGRQVVPGEGKFNAELLLIGEAPGSDEEREGRPFVGRAGKNLINFLDAIGLNRKELYITNVVKIRPFKLSEKTGKPVNRPPDLTEKDFFSRYLYKEIDIIMPKVIVTLGNVPLQSILRDKTAAIGEYHGRITCFGGNNIFPLYHPAAIIYNRSLKEVYNEDIFKLREYLDI</sequence>
<evidence type="ECO:0000256" key="9">
    <source>
        <dbReference type="ARBA" id="ARBA00023004"/>
    </source>
</evidence>
<name>A0A645D5M5_9ZZZZ</name>
<dbReference type="InterPro" id="IPR005273">
    <property type="entry name" value="Ura-DNA_glyco_family4"/>
</dbReference>
<evidence type="ECO:0000256" key="8">
    <source>
        <dbReference type="ARBA" id="ARBA00022801"/>
    </source>
</evidence>
<protein>
    <recommendedName>
        <fullName evidence="4">Type-4 uracil-DNA glycosylase</fullName>
        <ecNumber evidence="3">3.2.2.27</ecNumber>
    </recommendedName>
</protein>
<comment type="similarity">
    <text evidence="2">Belongs to the uracil-DNA glycosylase (UDG) superfamily. Type 4 (UDGa) family.</text>
</comment>
<feature type="domain" description="Uracil-DNA glycosylase-like" evidence="12">
    <location>
        <begin position="29"/>
        <end position="185"/>
    </location>
</feature>
<comment type="caution">
    <text evidence="13">The sequence shown here is derived from an EMBL/GenBank/DDBJ whole genome shotgun (WGS) entry which is preliminary data.</text>
</comment>
<dbReference type="GO" id="GO:0006281">
    <property type="term" value="P:DNA repair"/>
    <property type="evidence" value="ECO:0007669"/>
    <property type="project" value="UniProtKB-KW"/>
</dbReference>
<evidence type="ECO:0000256" key="6">
    <source>
        <dbReference type="ARBA" id="ARBA00022723"/>
    </source>
</evidence>
<keyword evidence="13" id="KW-0326">Glycosidase</keyword>
<reference evidence="13" key="1">
    <citation type="submission" date="2019-08" db="EMBL/GenBank/DDBJ databases">
        <authorList>
            <person name="Kucharzyk K."/>
            <person name="Murdoch R.W."/>
            <person name="Higgins S."/>
            <person name="Loffler F."/>
        </authorList>
    </citation>
    <scope>NUCLEOTIDE SEQUENCE</scope>
</reference>
<dbReference type="Pfam" id="PF03167">
    <property type="entry name" value="UDG"/>
    <property type="match status" value="1"/>
</dbReference>
<keyword evidence="5" id="KW-0004">4Fe-4S</keyword>
<keyword evidence="11" id="KW-0234">DNA repair</keyword>
<dbReference type="InterPro" id="IPR051536">
    <property type="entry name" value="UDG_Type-4/5"/>
</dbReference>
<organism evidence="13">
    <name type="scientific">bioreactor metagenome</name>
    <dbReference type="NCBI Taxonomy" id="1076179"/>
    <lineage>
        <taxon>unclassified sequences</taxon>
        <taxon>metagenomes</taxon>
        <taxon>ecological metagenomes</taxon>
    </lineage>
</organism>
<evidence type="ECO:0000256" key="3">
    <source>
        <dbReference type="ARBA" id="ARBA00012030"/>
    </source>
</evidence>
<evidence type="ECO:0000256" key="11">
    <source>
        <dbReference type="ARBA" id="ARBA00023204"/>
    </source>
</evidence>
<dbReference type="CDD" id="cd10030">
    <property type="entry name" value="UDG-F4_TTUDGA_SPO1dp_like"/>
    <property type="match status" value="1"/>
</dbReference>
<dbReference type="EMBL" id="VSSQ01033040">
    <property type="protein sequence ID" value="MPM84515.1"/>
    <property type="molecule type" value="Genomic_DNA"/>
</dbReference>
<dbReference type="GO" id="GO:0046872">
    <property type="term" value="F:metal ion binding"/>
    <property type="evidence" value="ECO:0007669"/>
    <property type="project" value="UniProtKB-KW"/>
</dbReference>
<dbReference type="SUPFAM" id="SSF52141">
    <property type="entry name" value="Uracil-DNA glycosylase-like"/>
    <property type="match status" value="1"/>
</dbReference>
<dbReference type="GO" id="GO:0004844">
    <property type="term" value="F:uracil DNA N-glycosylase activity"/>
    <property type="evidence" value="ECO:0007669"/>
    <property type="project" value="UniProtKB-EC"/>
</dbReference>
<dbReference type="SMART" id="SM00986">
    <property type="entry name" value="UDG"/>
    <property type="match status" value="1"/>
</dbReference>
<dbReference type="InterPro" id="IPR005122">
    <property type="entry name" value="Uracil-DNA_glycosylase-like"/>
</dbReference>
<dbReference type="Gene3D" id="3.40.470.10">
    <property type="entry name" value="Uracil-DNA glycosylase-like domain"/>
    <property type="match status" value="1"/>
</dbReference>
<dbReference type="InterPro" id="IPR036895">
    <property type="entry name" value="Uracil-DNA_glycosylase-like_sf"/>
</dbReference>
<dbReference type="NCBIfam" id="TIGR00758">
    <property type="entry name" value="UDG_fam4"/>
    <property type="match status" value="1"/>
</dbReference>
<evidence type="ECO:0000256" key="5">
    <source>
        <dbReference type="ARBA" id="ARBA00022485"/>
    </source>
</evidence>
<dbReference type="EC" id="3.2.2.27" evidence="3"/>
<keyword evidence="8 13" id="KW-0378">Hydrolase</keyword>
<keyword evidence="7" id="KW-0227">DNA damage</keyword>
<keyword evidence="6" id="KW-0479">Metal-binding</keyword>
<evidence type="ECO:0000256" key="7">
    <source>
        <dbReference type="ARBA" id="ARBA00022763"/>
    </source>
</evidence>
<dbReference type="GO" id="GO:0051539">
    <property type="term" value="F:4 iron, 4 sulfur cluster binding"/>
    <property type="evidence" value="ECO:0007669"/>
    <property type="project" value="UniProtKB-KW"/>
</dbReference>
<evidence type="ECO:0000313" key="13">
    <source>
        <dbReference type="EMBL" id="MPM84515.1"/>
    </source>
</evidence>
<evidence type="ECO:0000259" key="12">
    <source>
        <dbReference type="SMART" id="SM00986"/>
    </source>
</evidence>
<dbReference type="PANTHER" id="PTHR33693">
    <property type="entry name" value="TYPE-5 URACIL-DNA GLYCOSYLASE"/>
    <property type="match status" value="1"/>
</dbReference>
<evidence type="ECO:0000256" key="2">
    <source>
        <dbReference type="ARBA" id="ARBA00006521"/>
    </source>
</evidence>
<keyword evidence="10" id="KW-0411">Iron-sulfur</keyword>
<dbReference type="SMART" id="SM00987">
    <property type="entry name" value="UreE_C"/>
    <property type="match status" value="1"/>
</dbReference>
<comment type="catalytic activity">
    <reaction evidence="1">
        <text>Hydrolyzes single-stranded DNA or mismatched double-stranded DNA and polynucleotides, releasing free uracil.</text>
        <dbReference type="EC" id="3.2.2.27"/>
    </reaction>
</comment>
<accession>A0A645D5M5</accession>
<proteinExistence type="inferred from homology"/>
<evidence type="ECO:0000256" key="1">
    <source>
        <dbReference type="ARBA" id="ARBA00001400"/>
    </source>
</evidence>
<dbReference type="PANTHER" id="PTHR33693:SF1">
    <property type="entry name" value="TYPE-4 URACIL-DNA GLYCOSYLASE"/>
    <property type="match status" value="1"/>
</dbReference>
<evidence type="ECO:0000256" key="4">
    <source>
        <dbReference type="ARBA" id="ARBA00019403"/>
    </source>
</evidence>